<proteinExistence type="predicted"/>
<protein>
    <recommendedName>
        <fullName evidence="3">DUF3993 domain-containing protein</fullName>
    </recommendedName>
</protein>
<dbReference type="Proteomes" id="UP000285456">
    <property type="component" value="Unassembled WGS sequence"/>
</dbReference>
<reference evidence="1 2" key="1">
    <citation type="journal article" date="2007" name="Int. J. Syst. Evol. Microbiol.">
        <title>Oceanobacillus profundus sp. nov., isolated from a deep-sea sediment core.</title>
        <authorList>
            <person name="Kim Y.G."/>
            <person name="Choi D.H."/>
            <person name="Hyun S."/>
            <person name="Cho B.C."/>
        </authorList>
    </citation>
    <scope>NUCLEOTIDE SEQUENCE [LARGE SCALE GENOMIC DNA]</scope>
    <source>
        <strain evidence="1 2">DSM 18246</strain>
    </source>
</reference>
<comment type="caution">
    <text evidence="1">The sequence shown here is derived from an EMBL/GenBank/DDBJ whole genome shotgun (WGS) entry which is preliminary data.</text>
</comment>
<dbReference type="EMBL" id="QWEH01000002">
    <property type="protein sequence ID" value="RHW34595.1"/>
    <property type="molecule type" value="Genomic_DNA"/>
</dbReference>
<gene>
    <name evidence="1" type="ORF">D1B32_05395</name>
</gene>
<name>A0A417YMQ8_9BACI</name>
<organism evidence="1 2">
    <name type="scientific">Oceanobacillus profundus</name>
    <dbReference type="NCBI Taxonomy" id="372463"/>
    <lineage>
        <taxon>Bacteria</taxon>
        <taxon>Bacillati</taxon>
        <taxon>Bacillota</taxon>
        <taxon>Bacilli</taxon>
        <taxon>Bacillales</taxon>
        <taxon>Bacillaceae</taxon>
        <taxon>Oceanobacillus</taxon>
    </lineage>
</organism>
<dbReference type="RefSeq" id="WP_095309157.1">
    <property type="nucleotide sequence ID" value="NZ_JAMAWL010000018.1"/>
</dbReference>
<evidence type="ECO:0000313" key="2">
    <source>
        <dbReference type="Proteomes" id="UP000285456"/>
    </source>
</evidence>
<accession>A0A417YMQ8</accession>
<dbReference type="AlphaFoldDB" id="A0A417YMQ8"/>
<evidence type="ECO:0008006" key="3">
    <source>
        <dbReference type="Google" id="ProtNLM"/>
    </source>
</evidence>
<dbReference type="OrthoDB" id="2880030at2"/>
<keyword evidence="2" id="KW-1185">Reference proteome</keyword>
<evidence type="ECO:0000313" key="1">
    <source>
        <dbReference type="EMBL" id="RHW34595.1"/>
    </source>
</evidence>
<sequence>MRKKRHSVLKWSLTIAILTCIIMFGNPIEVEHVNAENQQKMISYQMKEKPIAQQEPTLTHENVVSLTNTFMDILVQDVDNDYRVIGFQTKDELLGAFEQVTTKEVAQDYVEFYYLEESDGMYILPTETPPWFIEENDYDMIPVDASTVKVIQENTTELYGDYKVEFEFTYDNGWKITDVNYHQFYV</sequence>